<dbReference type="AlphaFoldDB" id="A0A0L0NQE3"/>
<name>A0A0L0NQE3_CANAR</name>
<dbReference type="VEuPathDB" id="FungiDB:QG37_07411"/>
<reference evidence="2" key="1">
    <citation type="journal article" date="2015" name="BMC Genomics">
        <title>Draft genome of a commonly misdiagnosed multidrug resistant pathogen Candida auris.</title>
        <authorList>
            <person name="Chatterjee S."/>
            <person name="Alampalli S.V."/>
            <person name="Nageshan R.K."/>
            <person name="Chettiar S.T."/>
            <person name="Joshi S."/>
            <person name="Tatu U.S."/>
        </authorList>
    </citation>
    <scope>NUCLEOTIDE SEQUENCE [LARGE SCALE GENOMIC DNA]</scope>
    <source>
        <strain evidence="2">6684</strain>
    </source>
</reference>
<organism evidence="1 2">
    <name type="scientific">Candidozyma auris</name>
    <name type="common">Yeast</name>
    <name type="synonym">Candida auris</name>
    <dbReference type="NCBI Taxonomy" id="498019"/>
    <lineage>
        <taxon>Eukaryota</taxon>
        <taxon>Fungi</taxon>
        <taxon>Dikarya</taxon>
        <taxon>Ascomycota</taxon>
        <taxon>Saccharomycotina</taxon>
        <taxon>Pichiomycetes</taxon>
        <taxon>Metschnikowiaceae</taxon>
        <taxon>Candidozyma</taxon>
    </lineage>
</organism>
<comment type="caution">
    <text evidence="1">The sequence shown here is derived from an EMBL/GenBank/DDBJ whole genome shotgun (WGS) entry which is preliminary data.</text>
</comment>
<dbReference type="EMBL" id="LGST01000057">
    <property type="protein sequence ID" value="KND96283.1"/>
    <property type="molecule type" value="Genomic_DNA"/>
</dbReference>
<proteinExistence type="predicted"/>
<evidence type="ECO:0000313" key="1">
    <source>
        <dbReference type="EMBL" id="KND96283.1"/>
    </source>
</evidence>
<gene>
    <name evidence="1" type="ORF">QG37_07411</name>
</gene>
<evidence type="ECO:0000313" key="2">
    <source>
        <dbReference type="Proteomes" id="UP000037122"/>
    </source>
</evidence>
<sequence>MAYSDVVTDHMWISASKTWGAIGCLPRLPKAAPIESSMEIEITSWLFWKAFVFIQTMLFEEVCLTSLGS</sequence>
<protein>
    <submittedName>
        <fullName evidence="1">Uncharacterized protein</fullName>
    </submittedName>
</protein>
<dbReference type="Proteomes" id="UP000037122">
    <property type="component" value="Unassembled WGS sequence"/>
</dbReference>
<accession>A0A0L0NQE3</accession>